<dbReference type="InterPro" id="IPR050204">
    <property type="entry name" value="AraC_XylS_family_regulators"/>
</dbReference>
<dbReference type="InterPro" id="IPR037923">
    <property type="entry name" value="HTH-like"/>
</dbReference>
<dbReference type="AlphaFoldDB" id="A0A9D2QYD7"/>
<evidence type="ECO:0000313" key="6">
    <source>
        <dbReference type="Proteomes" id="UP000823851"/>
    </source>
</evidence>
<dbReference type="GO" id="GO:0003700">
    <property type="term" value="F:DNA-binding transcription factor activity"/>
    <property type="evidence" value="ECO:0007669"/>
    <property type="project" value="InterPro"/>
</dbReference>
<dbReference type="InterPro" id="IPR018060">
    <property type="entry name" value="HTH_AraC"/>
</dbReference>
<accession>A0A9D2QYD7</accession>
<sequence length="290" mass="33222">MENEKARVCFEDHAFRRVSAAYFNHYVHGFPHPDRVMEEHDLIYMCEGEWEIWLPGGPVMLRRDQVLILPARVHHYGKKACPDHTKTMFLHVSAAGDRFLTPEPSGREAPAREERNKGEIALRLLTDCRDAGNVRALFERVTAEFASGHDYRESRISALLQLLLTELYAAQNQNPGEAADGLVETVTRIIREDPGHFHTVQELAGLLYVSPRTVSGRFKKRTGVTLHQYELDMKLRSAAAFIREYPDVKLYEVAKNFGFYDEFHFSRAFSGKFSIPPAAYRRRKKEGSAP</sequence>
<keyword evidence="3" id="KW-0804">Transcription</keyword>
<gene>
    <name evidence="5" type="ORF">H9912_00710</name>
</gene>
<dbReference type="Proteomes" id="UP000823851">
    <property type="component" value="Unassembled WGS sequence"/>
</dbReference>
<protein>
    <submittedName>
        <fullName evidence="5">AraC family transcriptional regulator</fullName>
    </submittedName>
</protein>
<dbReference type="PANTHER" id="PTHR46796">
    <property type="entry name" value="HTH-TYPE TRANSCRIPTIONAL ACTIVATOR RHAS-RELATED"/>
    <property type="match status" value="1"/>
</dbReference>
<evidence type="ECO:0000313" key="5">
    <source>
        <dbReference type="EMBL" id="HJD30442.1"/>
    </source>
</evidence>
<organism evidence="5 6">
    <name type="scientific">Candidatus Eisenbergiella stercorigallinarum</name>
    <dbReference type="NCBI Taxonomy" id="2838557"/>
    <lineage>
        <taxon>Bacteria</taxon>
        <taxon>Bacillati</taxon>
        <taxon>Bacillota</taxon>
        <taxon>Clostridia</taxon>
        <taxon>Lachnospirales</taxon>
        <taxon>Lachnospiraceae</taxon>
        <taxon>Eisenbergiella</taxon>
    </lineage>
</organism>
<dbReference type="SUPFAM" id="SSF46689">
    <property type="entry name" value="Homeodomain-like"/>
    <property type="match status" value="2"/>
</dbReference>
<evidence type="ECO:0000256" key="1">
    <source>
        <dbReference type="ARBA" id="ARBA00023015"/>
    </source>
</evidence>
<dbReference type="GO" id="GO:0043565">
    <property type="term" value="F:sequence-specific DNA binding"/>
    <property type="evidence" value="ECO:0007669"/>
    <property type="project" value="InterPro"/>
</dbReference>
<dbReference type="SMART" id="SM00342">
    <property type="entry name" value="HTH_ARAC"/>
    <property type="match status" value="1"/>
</dbReference>
<name>A0A9D2QYD7_9FIRM</name>
<dbReference type="SUPFAM" id="SSF51215">
    <property type="entry name" value="Regulatory protein AraC"/>
    <property type="match status" value="1"/>
</dbReference>
<evidence type="ECO:0000256" key="3">
    <source>
        <dbReference type="ARBA" id="ARBA00023163"/>
    </source>
</evidence>
<keyword evidence="1" id="KW-0805">Transcription regulation</keyword>
<feature type="domain" description="HTH araC/xylS-type" evidence="4">
    <location>
        <begin position="184"/>
        <end position="283"/>
    </location>
</feature>
<reference evidence="5" key="2">
    <citation type="submission" date="2021-04" db="EMBL/GenBank/DDBJ databases">
        <authorList>
            <person name="Gilroy R."/>
        </authorList>
    </citation>
    <scope>NUCLEOTIDE SEQUENCE</scope>
    <source>
        <strain evidence="5">ChiHjej8B7-25341</strain>
    </source>
</reference>
<dbReference type="Pfam" id="PF12833">
    <property type="entry name" value="HTH_18"/>
    <property type="match status" value="1"/>
</dbReference>
<proteinExistence type="predicted"/>
<comment type="caution">
    <text evidence="5">The sequence shown here is derived from an EMBL/GenBank/DDBJ whole genome shotgun (WGS) entry which is preliminary data.</text>
</comment>
<evidence type="ECO:0000259" key="4">
    <source>
        <dbReference type="PROSITE" id="PS01124"/>
    </source>
</evidence>
<dbReference type="PANTHER" id="PTHR46796:SF6">
    <property type="entry name" value="ARAC SUBFAMILY"/>
    <property type="match status" value="1"/>
</dbReference>
<dbReference type="PROSITE" id="PS01124">
    <property type="entry name" value="HTH_ARAC_FAMILY_2"/>
    <property type="match status" value="1"/>
</dbReference>
<dbReference type="Gene3D" id="1.10.10.60">
    <property type="entry name" value="Homeodomain-like"/>
    <property type="match status" value="1"/>
</dbReference>
<evidence type="ECO:0000256" key="2">
    <source>
        <dbReference type="ARBA" id="ARBA00023125"/>
    </source>
</evidence>
<reference evidence="5" key="1">
    <citation type="journal article" date="2021" name="PeerJ">
        <title>Extensive microbial diversity within the chicken gut microbiome revealed by metagenomics and culture.</title>
        <authorList>
            <person name="Gilroy R."/>
            <person name="Ravi A."/>
            <person name="Getino M."/>
            <person name="Pursley I."/>
            <person name="Horton D.L."/>
            <person name="Alikhan N.F."/>
            <person name="Baker D."/>
            <person name="Gharbi K."/>
            <person name="Hall N."/>
            <person name="Watson M."/>
            <person name="Adriaenssens E.M."/>
            <person name="Foster-Nyarko E."/>
            <person name="Jarju S."/>
            <person name="Secka A."/>
            <person name="Antonio M."/>
            <person name="Oren A."/>
            <person name="Chaudhuri R.R."/>
            <person name="La Ragione R."/>
            <person name="Hildebrand F."/>
            <person name="Pallen M.J."/>
        </authorList>
    </citation>
    <scope>NUCLEOTIDE SEQUENCE</scope>
    <source>
        <strain evidence="5">ChiHjej8B7-25341</strain>
    </source>
</reference>
<keyword evidence="2" id="KW-0238">DNA-binding</keyword>
<dbReference type="InterPro" id="IPR009057">
    <property type="entry name" value="Homeodomain-like_sf"/>
</dbReference>
<dbReference type="EMBL" id="DWUW01000017">
    <property type="protein sequence ID" value="HJD30442.1"/>
    <property type="molecule type" value="Genomic_DNA"/>
</dbReference>